<proteinExistence type="predicted"/>
<dbReference type="Proteomes" id="UP001354989">
    <property type="component" value="Chromosome"/>
</dbReference>
<name>A0ABM7VCZ1_9BACT</name>
<organism evidence="1 2">
    <name type="scientific">Persicobacter psychrovividus</name>
    <dbReference type="NCBI Taxonomy" id="387638"/>
    <lineage>
        <taxon>Bacteria</taxon>
        <taxon>Pseudomonadati</taxon>
        <taxon>Bacteroidota</taxon>
        <taxon>Cytophagia</taxon>
        <taxon>Cytophagales</taxon>
        <taxon>Persicobacteraceae</taxon>
        <taxon>Persicobacter</taxon>
    </lineage>
</organism>
<evidence type="ECO:0000313" key="2">
    <source>
        <dbReference type="Proteomes" id="UP001354989"/>
    </source>
</evidence>
<gene>
    <name evidence="1" type="ORF">PEPS_09100</name>
</gene>
<keyword evidence="2" id="KW-1185">Reference proteome</keyword>
<sequence>MQQPLIMLIVVCHEAESRDSPTRDSHTFYPTHKKNRCKINYSGFSIFNDPKIRYRYWHILHVFQ</sequence>
<dbReference type="EMBL" id="AP025292">
    <property type="protein sequence ID" value="BDC98629.1"/>
    <property type="molecule type" value="Genomic_DNA"/>
</dbReference>
<reference evidence="1 2" key="1">
    <citation type="submission" date="2021-12" db="EMBL/GenBank/DDBJ databases">
        <title>Genome sequencing of bacteria with rrn-lacking chromosome and rrn-plasmid.</title>
        <authorList>
            <person name="Anda M."/>
            <person name="Iwasaki W."/>
        </authorList>
    </citation>
    <scope>NUCLEOTIDE SEQUENCE [LARGE SCALE GENOMIC DNA]</scope>
    <source>
        <strain evidence="1 2">NBRC 101262</strain>
    </source>
</reference>
<evidence type="ECO:0000313" key="1">
    <source>
        <dbReference type="EMBL" id="BDC98629.1"/>
    </source>
</evidence>
<accession>A0ABM7VCZ1</accession>
<protein>
    <submittedName>
        <fullName evidence="1">Uncharacterized protein</fullName>
    </submittedName>
</protein>